<evidence type="ECO:0000259" key="2">
    <source>
        <dbReference type="Pfam" id="PF05699"/>
    </source>
</evidence>
<evidence type="ECO:0000256" key="1">
    <source>
        <dbReference type="SAM" id="MobiDB-lite"/>
    </source>
</evidence>
<feature type="domain" description="HAT C-terminal dimerisation" evidence="2">
    <location>
        <begin position="250"/>
        <end position="306"/>
    </location>
</feature>
<dbReference type="SUPFAM" id="SSF53098">
    <property type="entry name" value="Ribonuclease H-like"/>
    <property type="match status" value="1"/>
</dbReference>
<name>A0A1X6P1Q0_PORUM</name>
<keyword evidence="4" id="KW-1185">Reference proteome</keyword>
<gene>
    <name evidence="3" type="ORF">BU14_0267s0005</name>
</gene>
<protein>
    <recommendedName>
        <fullName evidence="2">HAT C-terminal dimerisation domain-containing protein</fullName>
    </recommendedName>
</protein>
<feature type="compositionally biased region" description="Acidic residues" evidence="1">
    <location>
        <begin position="377"/>
        <end position="393"/>
    </location>
</feature>
<dbReference type="EMBL" id="KV918930">
    <property type="protein sequence ID" value="OSX74804.1"/>
    <property type="molecule type" value="Genomic_DNA"/>
</dbReference>
<feature type="region of interest" description="Disordered" evidence="1">
    <location>
        <begin position="346"/>
        <end position="393"/>
    </location>
</feature>
<evidence type="ECO:0000313" key="4">
    <source>
        <dbReference type="Proteomes" id="UP000218209"/>
    </source>
</evidence>
<dbReference type="Pfam" id="PF05699">
    <property type="entry name" value="Dimer_Tnp_hAT"/>
    <property type="match status" value="1"/>
</dbReference>
<reference evidence="3 4" key="1">
    <citation type="submission" date="2017-03" db="EMBL/GenBank/DDBJ databases">
        <title>WGS assembly of Porphyra umbilicalis.</title>
        <authorList>
            <person name="Brawley S.H."/>
            <person name="Blouin N.A."/>
            <person name="Ficko-Blean E."/>
            <person name="Wheeler G.L."/>
            <person name="Lohr M."/>
            <person name="Goodson H.V."/>
            <person name="Jenkins J.W."/>
            <person name="Blaby-Haas C.E."/>
            <person name="Helliwell K.E."/>
            <person name="Chan C."/>
            <person name="Marriage T."/>
            <person name="Bhattacharya D."/>
            <person name="Klein A.S."/>
            <person name="Badis Y."/>
            <person name="Brodie J."/>
            <person name="Cao Y."/>
            <person name="Collen J."/>
            <person name="Dittami S.M."/>
            <person name="Gachon C.M."/>
            <person name="Green B.R."/>
            <person name="Karpowicz S."/>
            <person name="Kim J.W."/>
            <person name="Kudahl U."/>
            <person name="Lin S."/>
            <person name="Michel G."/>
            <person name="Mittag M."/>
            <person name="Olson B.J."/>
            <person name="Pangilinan J."/>
            <person name="Peng Y."/>
            <person name="Qiu H."/>
            <person name="Shu S."/>
            <person name="Singer J.T."/>
            <person name="Smith A.G."/>
            <person name="Sprecher B.N."/>
            <person name="Wagner V."/>
            <person name="Wang W."/>
            <person name="Wang Z.-Y."/>
            <person name="Yan J."/>
            <person name="Yarish C."/>
            <person name="Zoeuner-Riek S."/>
            <person name="Zhuang Y."/>
            <person name="Zou Y."/>
            <person name="Lindquist E.A."/>
            <person name="Grimwood J."/>
            <person name="Barry K."/>
            <person name="Rokhsar D.S."/>
            <person name="Schmutz J."/>
            <person name="Stiller J.W."/>
            <person name="Grossman A.R."/>
            <person name="Prochnik S.E."/>
        </authorList>
    </citation>
    <scope>NUCLEOTIDE SEQUENCE [LARGE SCALE GENOMIC DNA]</scope>
    <source>
        <strain evidence="3">4086291</strain>
    </source>
</reference>
<dbReference type="AlphaFoldDB" id="A0A1X6P1Q0"/>
<feature type="region of interest" description="Disordered" evidence="1">
    <location>
        <begin position="279"/>
        <end position="299"/>
    </location>
</feature>
<dbReference type="InterPro" id="IPR008906">
    <property type="entry name" value="HATC_C_dom"/>
</dbReference>
<proteinExistence type="predicted"/>
<dbReference type="InterPro" id="IPR012337">
    <property type="entry name" value="RNaseH-like_sf"/>
</dbReference>
<dbReference type="Proteomes" id="UP000218209">
    <property type="component" value="Unassembled WGS sequence"/>
</dbReference>
<dbReference type="OrthoDB" id="1607513at2759"/>
<organism evidence="3 4">
    <name type="scientific">Porphyra umbilicalis</name>
    <name type="common">Purple laver</name>
    <name type="synonym">Red alga</name>
    <dbReference type="NCBI Taxonomy" id="2786"/>
    <lineage>
        <taxon>Eukaryota</taxon>
        <taxon>Rhodophyta</taxon>
        <taxon>Bangiophyceae</taxon>
        <taxon>Bangiales</taxon>
        <taxon>Bangiaceae</taxon>
        <taxon>Porphyra</taxon>
    </lineage>
</organism>
<accession>A0A1X6P1Q0</accession>
<evidence type="ECO:0000313" key="3">
    <source>
        <dbReference type="EMBL" id="OSX74804.1"/>
    </source>
</evidence>
<dbReference type="GO" id="GO:0046983">
    <property type="term" value="F:protein dimerization activity"/>
    <property type="evidence" value="ECO:0007669"/>
    <property type="project" value="InterPro"/>
</dbReference>
<sequence length="416" mass="45847">MPAVLRFVSFCSVLAKYFHNHHLPRAHLIKQQQTETPQPPAQKLSTPTRWTGTVCLLTSVLKNQGSITTVLFKAKQRVIDMDFPPSLFDLVMENDDWDNVAQWEPALYTFSAIINYLQADTTPLSGVYACFLSLEAYLVPSNFPLSIRDEIRGFIKLRYATIFSPAHVLSFYPDPVFVPFREMSRASTVKPCTMTDAAVCMKAAKRLVRTASEEEKVTVVMQVTQLFMGSFPFLRTGAVEESSRVSLRHVWWSLHAEGAPPELRAVAAQMFSLAPTSAAGERSFNQRSRVHSKTQNRLSDDHANKTQAIIFSKRQTRRFYGSVLLQARTTCAEAHMVGMLRRSCPDGSGGGDGNTIAGGSQVDGVGGASGDGVLEQEVGEGEEEEALADEDVETVAGAQEAVARLIEKAEAESKYT</sequence>